<dbReference type="KEGG" id="lalw:BTM29_00245"/>
<dbReference type="RefSeq" id="WP_076613537.1">
    <property type="nucleotide sequence ID" value="NZ_CP019323.1"/>
</dbReference>
<dbReference type="Pfam" id="PF00561">
    <property type="entry name" value="Abhydrolase_1"/>
    <property type="match status" value="1"/>
</dbReference>
<dbReference type="InterPro" id="IPR000073">
    <property type="entry name" value="AB_hydrolase_1"/>
</dbReference>
<keyword evidence="3" id="KW-1185">Reference proteome</keyword>
<evidence type="ECO:0000313" key="3">
    <source>
        <dbReference type="Proteomes" id="UP000187499"/>
    </source>
</evidence>
<dbReference type="Gene3D" id="3.40.50.1820">
    <property type="entry name" value="alpha/beta hydrolase"/>
    <property type="match status" value="1"/>
</dbReference>
<dbReference type="OrthoDB" id="9805423at2"/>
<dbReference type="STRING" id="1847728.BTM29_00245"/>
<reference evidence="3" key="1">
    <citation type="submission" date="2016-12" db="EMBL/GenBank/DDBJ databases">
        <authorList>
            <person name="Jung M.Y."/>
            <person name="Lee S.H."/>
        </authorList>
    </citation>
    <scope>NUCLEOTIDE SEQUENCE [LARGE SCALE GENOMIC DNA]</scope>
    <source>
        <strain evidence="3">WiKim39</strain>
    </source>
</reference>
<dbReference type="Proteomes" id="UP000187499">
    <property type="component" value="Chromosome"/>
</dbReference>
<accession>A0A1P8PZM5</accession>
<sequence>MQIKIKNTNLNYKIYGSGKPIYFFHGMSLDSTSLEVVYEPLFKNKNYQRIYLDLPGLGDSQDVHEVNSSDDVLELVIEFIKQISGEKKVAIIGHSYGGYICLGLLAKIPDQIKAAFITCPVIHANKADRKVSVHKNIFLEDVKIGKNADKYQDFVKGNVVINQDAWETYQATVIPGLAKYNRPFWDKIKSEKKYQFSFEDELPLTLSGLQSKTTILLGKNDYIVGYQEQLRLLNSHNNIQELILNDAGHNLLTDISEDLNFYFNKFLKIY</sequence>
<dbReference type="PRINTS" id="PR00111">
    <property type="entry name" value="ABHYDROLASE"/>
</dbReference>
<organism evidence="2 3">
    <name type="scientific">Companilactobacillus allii</name>
    <dbReference type="NCBI Taxonomy" id="1847728"/>
    <lineage>
        <taxon>Bacteria</taxon>
        <taxon>Bacillati</taxon>
        <taxon>Bacillota</taxon>
        <taxon>Bacilli</taxon>
        <taxon>Lactobacillales</taxon>
        <taxon>Lactobacillaceae</taxon>
        <taxon>Companilactobacillus</taxon>
    </lineage>
</organism>
<dbReference type="SUPFAM" id="SSF53474">
    <property type="entry name" value="alpha/beta-Hydrolases"/>
    <property type="match status" value="1"/>
</dbReference>
<protein>
    <recommendedName>
        <fullName evidence="1">AB hydrolase-1 domain-containing protein</fullName>
    </recommendedName>
</protein>
<evidence type="ECO:0000259" key="1">
    <source>
        <dbReference type="Pfam" id="PF00561"/>
    </source>
</evidence>
<dbReference type="InterPro" id="IPR029058">
    <property type="entry name" value="AB_hydrolase_fold"/>
</dbReference>
<dbReference type="AlphaFoldDB" id="A0A1P8PZM5"/>
<dbReference type="EMBL" id="CP019323">
    <property type="protein sequence ID" value="APX71073.1"/>
    <property type="molecule type" value="Genomic_DNA"/>
</dbReference>
<evidence type="ECO:0000313" key="2">
    <source>
        <dbReference type="EMBL" id="APX71073.1"/>
    </source>
</evidence>
<feature type="domain" description="AB hydrolase-1" evidence="1">
    <location>
        <begin position="19"/>
        <end position="252"/>
    </location>
</feature>
<dbReference type="PANTHER" id="PTHR43798:SF6">
    <property type="entry name" value="HYDROLASE, PUTATIVE (AFU_ORTHOLOGUE AFUA_4G13070)-RELATED"/>
    <property type="match status" value="1"/>
</dbReference>
<dbReference type="PANTHER" id="PTHR43798">
    <property type="entry name" value="MONOACYLGLYCEROL LIPASE"/>
    <property type="match status" value="1"/>
</dbReference>
<name>A0A1P8PZM5_9LACO</name>
<dbReference type="InterPro" id="IPR050266">
    <property type="entry name" value="AB_hydrolase_sf"/>
</dbReference>
<gene>
    <name evidence="2" type="ORF">BTM29_00245</name>
</gene>
<proteinExistence type="predicted"/>